<sequence length="88" mass="9970">MDIINVAKQKNGYDDIMATNMLGYLDVSHTQTGREALKKLQEIQALQTTNITLNHCINFIKKHNLRLNADKLRFGLYLADPNKKGIVA</sequence>
<dbReference type="Proteomes" id="UP001467674">
    <property type="component" value="Unassembled WGS sequence"/>
</dbReference>
<keyword evidence="2" id="KW-1185">Reference proteome</keyword>
<comment type="caution">
    <text evidence="1">The sequence shown here is derived from an EMBL/GenBank/DDBJ whole genome shotgun (WGS) entry which is preliminary data.</text>
</comment>
<reference evidence="1 2" key="1">
    <citation type="submission" date="2024-06" db="EMBL/GenBank/DDBJ databases">
        <title>Construction of an artificial bacterial consortium using nitrogen cycle bacteria from Cuatro Cienegas Basin and a mangrove forest.</title>
        <authorList>
            <person name="Aguilera-Najera D."/>
            <person name="Marquez-Cianci L."/>
            <person name="Martinez-Perez E."/>
            <person name="Rosas-Barrera M."/>
            <person name="Rodriguez-Cruz U.E."/>
            <person name="Tapia-Lopez R."/>
            <person name="Eguiarte L.E."/>
            <person name="Souza-Saldivar V."/>
        </authorList>
    </citation>
    <scope>NUCLEOTIDE SEQUENCE [LARGE SCALE GENOMIC DNA]</scope>
    <source>
        <strain evidence="1 2">S14-15</strain>
    </source>
</reference>
<protein>
    <submittedName>
        <fullName evidence="1">Uncharacterized protein</fullName>
    </submittedName>
</protein>
<dbReference type="RefSeq" id="WP_076821031.1">
    <property type="nucleotide sequence ID" value="NZ_JBEOME010000001.1"/>
</dbReference>
<accession>A0ABV1S1K4</accession>
<gene>
    <name evidence="1" type="ORF">ABQG71_04345</name>
</gene>
<evidence type="ECO:0000313" key="1">
    <source>
        <dbReference type="EMBL" id="MER3120415.1"/>
    </source>
</evidence>
<organism evidence="1 2">
    <name type="scientific">Bacillus altitudinis</name>
    <dbReference type="NCBI Taxonomy" id="293387"/>
    <lineage>
        <taxon>Bacteria</taxon>
        <taxon>Bacillati</taxon>
        <taxon>Bacillota</taxon>
        <taxon>Bacilli</taxon>
        <taxon>Bacillales</taxon>
        <taxon>Bacillaceae</taxon>
        <taxon>Bacillus</taxon>
    </lineage>
</organism>
<name>A0ABV1S1K4_BACAB</name>
<evidence type="ECO:0000313" key="2">
    <source>
        <dbReference type="Proteomes" id="UP001467674"/>
    </source>
</evidence>
<proteinExistence type="predicted"/>
<dbReference type="EMBL" id="JBEOME010000001">
    <property type="protein sequence ID" value="MER3120415.1"/>
    <property type="molecule type" value="Genomic_DNA"/>
</dbReference>